<keyword evidence="1" id="KW-0472">Membrane</keyword>
<evidence type="ECO:0000256" key="1">
    <source>
        <dbReference type="SAM" id="Phobius"/>
    </source>
</evidence>
<comment type="caution">
    <text evidence="2">The sequence shown here is derived from an EMBL/GenBank/DDBJ whole genome shotgun (WGS) entry which is preliminary data.</text>
</comment>
<gene>
    <name evidence="2" type="ORF">A3C25_05350</name>
</gene>
<dbReference type="AlphaFoldDB" id="A0A1F7GYD4"/>
<proteinExistence type="predicted"/>
<keyword evidence="1" id="KW-1133">Transmembrane helix</keyword>
<protein>
    <recommendedName>
        <fullName evidence="4">Kazal-like domain-containing protein</fullName>
    </recommendedName>
</protein>
<dbReference type="Proteomes" id="UP000177913">
    <property type="component" value="Unassembled WGS sequence"/>
</dbReference>
<evidence type="ECO:0008006" key="4">
    <source>
        <dbReference type="Google" id="ProtNLM"/>
    </source>
</evidence>
<name>A0A1F7GYD4_9BACT</name>
<keyword evidence="1" id="KW-0812">Transmembrane</keyword>
<sequence length="159" mass="17152">MDNQNNPFSLGAFFIILLIGAMIGFQLGRWSNTQNILPYASPTLPPTEKVCSLEAKICPDGSTVGRVGPNCEFAPCPTPPLLPSPTANPLPISAGCVRAGCSSQLCVEPSEGDIVTTCEYREEYGCLGFSRCERQQDGQCGWTKTPEYSQCLTGLRKNL</sequence>
<reference evidence="2 3" key="1">
    <citation type="journal article" date="2016" name="Nat. Commun.">
        <title>Thousands of microbial genomes shed light on interconnected biogeochemical processes in an aquifer system.</title>
        <authorList>
            <person name="Anantharaman K."/>
            <person name="Brown C.T."/>
            <person name="Hug L.A."/>
            <person name="Sharon I."/>
            <person name="Castelle C.J."/>
            <person name="Probst A.J."/>
            <person name="Thomas B.C."/>
            <person name="Singh A."/>
            <person name="Wilkins M.J."/>
            <person name="Karaoz U."/>
            <person name="Brodie E.L."/>
            <person name="Williams K.H."/>
            <person name="Hubbard S.S."/>
            <person name="Banfield J.F."/>
        </authorList>
    </citation>
    <scope>NUCLEOTIDE SEQUENCE [LARGE SCALE GENOMIC DNA]</scope>
</reference>
<accession>A0A1F7GYD4</accession>
<feature type="transmembrane region" description="Helical" evidence="1">
    <location>
        <begin position="6"/>
        <end position="25"/>
    </location>
</feature>
<evidence type="ECO:0000313" key="3">
    <source>
        <dbReference type="Proteomes" id="UP000177913"/>
    </source>
</evidence>
<organism evidence="2 3">
    <name type="scientific">Candidatus Roizmanbacteria bacterium RIFCSPHIGHO2_02_FULL_38_11</name>
    <dbReference type="NCBI Taxonomy" id="1802039"/>
    <lineage>
        <taxon>Bacteria</taxon>
        <taxon>Candidatus Roizmaniibacteriota</taxon>
    </lineage>
</organism>
<dbReference type="EMBL" id="MFZO01000039">
    <property type="protein sequence ID" value="OGK24107.1"/>
    <property type="molecule type" value="Genomic_DNA"/>
</dbReference>
<evidence type="ECO:0000313" key="2">
    <source>
        <dbReference type="EMBL" id="OGK24107.1"/>
    </source>
</evidence>